<evidence type="ECO:0000259" key="5">
    <source>
        <dbReference type="PROSITE" id="PS51401"/>
    </source>
</evidence>
<dbReference type="Proteomes" id="UP001363151">
    <property type="component" value="Unassembled WGS sequence"/>
</dbReference>
<reference evidence="6 7" key="1">
    <citation type="submission" date="2024-03" db="EMBL/GenBank/DDBJ databases">
        <title>Aureococcus anophagefferens CCMP1851 and Kratosvirus quantuckense: Draft genome of a second virus-susceptible host strain in the model system.</title>
        <authorList>
            <person name="Chase E."/>
            <person name="Truchon A.R."/>
            <person name="Schepens W."/>
            <person name="Wilhelm S.W."/>
        </authorList>
    </citation>
    <scope>NUCLEOTIDE SEQUENCE [LARGE SCALE GENOMIC DNA]</scope>
    <source>
        <strain evidence="6 7">CCMP1851</strain>
    </source>
</reference>
<evidence type="ECO:0000313" key="7">
    <source>
        <dbReference type="Proteomes" id="UP001363151"/>
    </source>
</evidence>
<dbReference type="Pfam" id="PF04968">
    <property type="entry name" value="CHORD"/>
    <property type="match status" value="2"/>
</dbReference>
<sequence length="359" mass="39171">MKLFVSYKEGEDEAHHMATKFTVPKGWRPGPVAKLLGFSVDTYNAKHKDHLLNVDEVHFAKKDDDGNFEAIGLEDVVEQVLKTKDEVFIVPGTSNALGDVAQAAADAERKAAEEAEAKRVFAIGKVRCKNFGCNQLFDPDDNPEGGCHHHVSPPFFHDCNKGWTCCPKKSAMDWEDFQKLPTCAVGRHSAEPPKAPPKKEPADDGLGPTKCAPCAPVKSIDGYNKSDEGKSAATGAQSFAKSTGTKAKPKVVRYDDGSFRCQHKGCQAKFHPDDNGPRACSYHYGTPVFHETMKWWGCCPHKKKMDFDAFMAVKGCCVGYHWNGEGDDPEPTERAGAPPPIADDDAEVVEAGDEGFDLG</sequence>
<feature type="region of interest" description="Disordered" evidence="4">
    <location>
        <begin position="187"/>
        <end position="207"/>
    </location>
</feature>
<dbReference type="Gene3D" id="4.10.1130.20">
    <property type="match status" value="2"/>
</dbReference>
<evidence type="ECO:0000313" key="6">
    <source>
        <dbReference type="EMBL" id="KAK7241629.1"/>
    </source>
</evidence>
<keyword evidence="3" id="KW-0862">Zinc</keyword>
<keyword evidence="1" id="KW-0479">Metal-binding</keyword>
<feature type="compositionally biased region" description="Polar residues" evidence="4">
    <location>
        <begin position="234"/>
        <end position="245"/>
    </location>
</feature>
<keyword evidence="2" id="KW-0677">Repeat</keyword>
<organism evidence="6 7">
    <name type="scientific">Aureococcus anophagefferens</name>
    <name type="common">Harmful bloom alga</name>
    <dbReference type="NCBI Taxonomy" id="44056"/>
    <lineage>
        <taxon>Eukaryota</taxon>
        <taxon>Sar</taxon>
        <taxon>Stramenopiles</taxon>
        <taxon>Ochrophyta</taxon>
        <taxon>Pelagophyceae</taxon>
        <taxon>Pelagomonadales</taxon>
        <taxon>Pelagomonadaceae</taxon>
        <taxon>Aureococcus</taxon>
    </lineage>
</organism>
<accession>A0ABR1FZL9</accession>
<evidence type="ECO:0000256" key="1">
    <source>
        <dbReference type="ARBA" id="ARBA00022723"/>
    </source>
</evidence>
<gene>
    <name evidence="6" type="ORF">SO694_0028306</name>
</gene>
<name>A0ABR1FZL9_AURAN</name>
<protein>
    <recommendedName>
        <fullName evidence="5">CHORD domain-containing protein</fullName>
    </recommendedName>
</protein>
<evidence type="ECO:0000256" key="4">
    <source>
        <dbReference type="SAM" id="MobiDB-lite"/>
    </source>
</evidence>
<evidence type="ECO:0000256" key="2">
    <source>
        <dbReference type="ARBA" id="ARBA00022737"/>
    </source>
</evidence>
<dbReference type="PANTHER" id="PTHR46983">
    <property type="entry name" value="CYSTEINE AND HISTIDINE-RICH DOMAIN-CONTAINING PROTEIN 1"/>
    <property type="match status" value="1"/>
</dbReference>
<dbReference type="PROSITE" id="PS51401">
    <property type="entry name" value="CHORD"/>
    <property type="match status" value="2"/>
</dbReference>
<dbReference type="PANTHER" id="PTHR46983:SF3">
    <property type="entry name" value="CHPADIPLOID STATE MAINTENANCE PROTEIN CHPA"/>
    <property type="match status" value="1"/>
</dbReference>
<comment type="caution">
    <text evidence="6">The sequence shown here is derived from an EMBL/GenBank/DDBJ whole genome shotgun (WGS) entry which is preliminary data.</text>
</comment>
<evidence type="ECO:0000256" key="3">
    <source>
        <dbReference type="ARBA" id="ARBA00022833"/>
    </source>
</evidence>
<feature type="domain" description="CHORD" evidence="5">
    <location>
        <begin position="261"/>
        <end position="321"/>
    </location>
</feature>
<proteinExistence type="predicted"/>
<keyword evidence="7" id="KW-1185">Reference proteome</keyword>
<feature type="region of interest" description="Disordered" evidence="4">
    <location>
        <begin position="226"/>
        <end position="247"/>
    </location>
</feature>
<dbReference type="InterPro" id="IPR039790">
    <property type="entry name" value="CHRD1"/>
</dbReference>
<feature type="domain" description="CHORD" evidence="5">
    <location>
        <begin position="128"/>
        <end position="188"/>
    </location>
</feature>
<dbReference type="InterPro" id="IPR007051">
    <property type="entry name" value="CHORD_dom"/>
</dbReference>
<dbReference type="EMBL" id="JBBJCI010000169">
    <property type="protein sequence ID" value="KAK7241629.1"/>
    <property type="molecule type" value="Genomic_DNA"/>
</dbReference>